<evidence type="ECO:0000256" key="1">
    <source>
        <dbReference type="ARBA" id="ARBA00004123"/>
    </source>
</evidence>
<keyword evidence="7" id="KW-0539">Nucleus</keyword>
<keyword evidence="5" id="KW-0238">DNA-binding</keyword>
<dbReference type="SUPFAM" id="SSF57701">
    <property type="entry name" value="Zn2/Cys6 DNA-binding domain"/>
    <property type="match status" value="1"/>
</dbReference>
<dbReference type="PROSITE" id="PS50048">
    <property type="entry name" value="ZN2_CY6_FUNGAL_2"/>
    <property type="match status" value="1"/>
</dbReference>
<organism evidence="10 11">
    <name type="scientific">Aspergillus versicolor CBS 583.65</name>
    <dbReference type="NCBI Taxonomy" id="1036611"/>
    <lineage>
        <taxon>Eukaryota</taxon>
        <taxon>Fungi</taxon>
        <taxon>Dikarya</taxon>
        <taxon>Ascomycota</taxon>
        <taxon>Pezizomycotina</taxon>
        <taxon>Eurotiomycetes</taxon>
        <taxon>Eurotiomycetidae</taxon>
        <taxon>Eurotiales</taxon>
        <taxon>Aspergillaceae</taxon>
        <taxon>Aspergillus</taxon>
        <taxon>Aspergillus subgen. Nidulantes</taxon>
    </lineage>
</organism>
<keyword evidence="2" id="KW-0479">Metal-binding</keyword>
<evidence type="ECO:0000256" key="5">
    <source>
        <dbReference type="ARBA" id="ARBA00023125"/>
    </source>
</evidence>
<evidence type="ECO:0000256" key="4">
    <source>
        <dbReference type="ARBA" id="ARBA00023015"/>
    </source>
</evidence>
<evidence type="ECO:0000256" key="7">
    <source>
        <dbReference type="ARBA" id="ARBA00023242"/>
    </source>
</evidence>
<dbReference type="PROSITE" id="PS00463">
    <property type="entry name" value="ZN2_CY6_FUNGAL_1"/>
    <property type="match status" value="1"/>
</dbReference>
<reference evidence="11" key="1">
    <citation type="journal article" date="2017" name="Genome Biol.">
        <title>Comparative genomics reveals high biological diversity and specific adaptations in the industrially and medically important fungal genus Aspergillus.</title>
        <authorList>
            <person name="de Vries R.P."/>
            <person name="Riley R."/>
            <person name="Wiebenga A."/>
            <person name="Aguilar-Osorio G."/>
            <person name="Amillis S."/>
            <person name="Uchima C.A."/>
            <person name="Anderluh G."/>
            <person name="Asadollahi M."/>
            <person name="Askin M."/>
            <person name="Barry K."/>
            <person name="Battaglia E."/>
            <person name="Bayram O."/>
            <person name="Benocci T."/>
            <person name="Braus-Stromeyer S.A."/>
            <person name="Caldana C."/>
            <person name="Canovas D."/>
            <person name="Cerqueira G.C."/>
            <person name="Chen F."/>
            <person name="Chen W."/>
            <person name="Choi C."/>
            <person name="Clum A."/>
            <person name="Dos Santos R.A."/>
            <person name="Damasio A.R."/>
            <person name="Diallinas G."/>
            <person name="Emri T."/>
            <person name="Fekete E."/>
            <person name="Flipphi M."/>
            <person name="Freyberg S."/>
            <person name="Gallo A."/>
            <person name="Gournas C."/>
            <person name="Habgood R."/>
            <person name="Hainaut M."/>
            <person name="Harispe M.L."/>
            <person name="Henrissat B."/>
            <person name="Hilden K.S."/>
            <person name="Hope R."/>
            <person name="Hossain A."/>
            <person name="Karabika E."/>
            <person name="Karaffa L."/>
            <person name="Karanyi Z."/>
            <person name="Krasevec N."/>
            <person name="Kuo A."/>
            <person name="Kusch H."/>
            <person name="LaButti K."/>
            <person name="Lagendijk E.L."/>
            <person name="Lapidus A."/>
            <person name="Levasseur A."/>
            <person name="Lindquist E."/>
            <person name="Lipzen A."/>
            <person name="Logrieco A.F."/>
            <person name="MacCabe A."/>
            <person name="Maekelae M.R."/>
            <person name="Malavazi I."/>
            <person name="Melin P."/>
            <person name="Meyer V."/>
            <person name="Mielnichuk N."/>
            <person name="Miskei M."/>
            <person name="Molnar A.P."/>
            <person name="Mule G."/>
            <person name="Ngan C.Y."/>
            <person name="Orejas M."/>
            <person name="Orosz E."/>
            <person name="Ouedraogo J.P."/>
            <person name="Overkamp K.M."/>
            <person name="Park H.-S."/>
            <person name="Perrone G."/>
            <person name="Piumi F."/>
            <person name="Punt P.J."/>
            <person name="Ram A.F."/>
            <person name="Ramon A."/>
            <person name="Rauscher S."/>
            <person name="Record E."/>
            <person name="Riano-Pachon D.M."/>
            <person name="Robert V."/>
            <person name="Roehrig J."/>
            <person name="Ruller R."/>
            <person name="Salamov A."/>
            <person name="Salih N.S."/>
            <person name="Samson R.A."/>
            <person name="Sandor E."/>
            <person name="Sanguinetti M."/>
            <person name="Schuetze T."/>
            <person name="Sepcic K."/>
            <person name="Shelest E."/>
            <person name="Sherlock G."/>
            <person name="Sophianopoulou V."/>
            <person name="Squina F.M."/>
            <person name="Sun H."/>
            <person name="Susca A."/>
            <person name="Todd R.B."/>
            <person name="Tsang A."/>
            <person name="Unkles S.E."/>
            <person name="van de Wiele N."/>
            <person name="van Rossen-Uffink D."/>
            <person name="Oliveira J.V."/>
            <person name="Vesth T.C."/>
            <person name="Visser J."/>
            <person name="Yu J.-H."/>
            <person name="Zhou M."/>
            <person name="Andersen M.R."/>
            <person name="Archer D.B."/>
            <person name="Baker S.E."/>
            <person name="Benoit I."/>
            <person name="Brakhage A.A."/>
            <person name="Braus G.H."/>
            <person name="Fischer R."/>
            <person name="Frisvad J.C."/>
            <person name="Goldman G.H."/>
            <person name="Houbraken J."/>
            <person name="Oakley B."/>
            <person name="Pocsi I."/>
            <person name="Scazzocchio C."/>
            <person name="Seiboth B."/>
            <person name="vanKuyk P.A."/>
            <person name="Wortman J."/>
            <person name="Dyer P.S."/>
            <person name="Grigoriev I.V."/>
        </authorList>
    </citation>
    <scope>NUCLEOTIDE SEQUENCE [LARGE SCALE GENOMIC DNA]</scope>
    <source>
        <strain evidence="11">CBS 583.65</strain>
    </source>
</reference>
<evidence type="ECO:0000256" key="2">
    <source>
        <dbReference type="ARBA" id="ARBA00022723"/>
    </source>
</evidence>
<dbReference type="InterPro" id="IPR001138">
    <property type="entry name" value="Zn2Cys6_DnaBD"/>
</dbReference>
<feature type="region of interest" description="Disordered" evidence="8">
    <location>
        <begin position="83"/>
        <end position="104"/>
    </location>
</feature>
<protein>
    <recommendedName>
        <fullName evidence="9">Zn(2)-C6 fungal-type domain-containing protein</fullName>
    </recommendedName>
</protein>
<keyword evidence="4" id="KW-0805">Transcription regulation</keyword>
<dbReference type="Gene3D" id="4.10.240.10">
    <property type="entry name" value="Zn(2)-C6 fungal-type DNA-binding domain"/>
    <property type="match status" value="1"/>
</dbReference>
<name>A0A1L9PYH7_ASPVE</name>
<dbReference type="SMART" id="SM00066">
    <property type="entry name" value="GAL4"/>
    <property type="match status" value="1"/>
</dbReference>
<feature type="domain" description="Zn(2)-C6 fungal-type" evidence="9">
    <location>
        <begin position="17"/>
        <end position="47"/>
    </location>
</feature>
<dbReference type="Pfam" id="PF04082">
    <property type="entry name" value="Fungal_trans"/>
    <property type="match status" value="1"/>
</dbReference>
<evidence type="ECO:0000259" key="9">
    <source>
        <dbReference type="PROSITE" id="PS50048"/>
    </source>
</evidence>
<evidence type="ECO:0000256" key="6">
    <source>
        <dbReference type="ARBA" id="ARBA00023163"/>
    </source>
</evidence>
<dbReference type="OrthoDB" id="2154091at2759"/>
<keyword evidence="3" id="KW-0862">Zinc</keyword>
<dbReference type="InterPro" id="IPR051615">
    <property type="entry name" value="Transcr_Regulatory_Elem"/>
</dbReference>
<gene>
    <name evidence="10" type="ORF">ASPVEDRAFT_154507</name>
</gene>
<keyword evidence="6" id="KW-0804">Transcription</keyword>
<accession>A0A1L9PYH7</accession>
<evidence type="ECO:0000256" key="8">
    <source>
        <dbReference type="SAM" id="MobiDB-lite"/>
    </source>
</evidence>
<dbReference type="PANTHER" id="PTHR31313:SF86">
    <property type="entry name" value="ZN(2)-C6 FUNGAL-TYPE DOMAIN-CONTAINING PROTEIN"/>
    <property type="match status" value="1"/>
</dbReference>
<dbReference type="GO" id="GO:0005634">
    <property type="term" value="C:nucleus"/>
    <property type="evidence" value="ECO:0007669"/>
    <property type="project" value="UniProtKB-SubCell"/>
</dbReference>
<dbReference type="PANTHER" id="PTHR31313">
    <property type="entry name" value="TY1 ENHANCER ACTIVATOR"/>
    <property type="match status" value="1"/>
</dbReference>
<dbReference type="EMBL" id="KV878135">
    <property type="protein sequence ID" value="OJJ06486.1"/>
    <property type="molecule type" value="Genomic_DNA"/>
</dbReference>
<evidence type="ECO:0000313" key="10">
    <source>
        <dbReference type="EMBL" id="OJJ06486.1"/>
    </source>
</evidence>
<keyword evidence="11" id="KW-1185">Reference proteome</keyword>
<dbReference type="GO" id="GO:0003677">
    <property type="term" value="F:DNA binding"/>
    <property type="evidence" value="ECO:0007669"/>
    <property type="project" value="UniProtKB-KW"/>
</dbReference>
<feature type="compositionally biased region" description="Polar residues" evidence="8">
    <location>
        <begin position="91"/>
        <end position="104"/>
    </location>
</feature>
<sequence>MTPNAGRARREMRNTQACKLCRARKVKCDSARPECSLCRAENVACAYEQDRRQTSRVSQAVVQRIIDRLTEVEETVHRLEESLSHHRHNAGQVQTPSDTAPSVVSQAHGLHGLDDMAIGMDATPCNPQSLHPDTHALDLTLEPKQLGPIEIHTGVESDGGHISVYGPSSTFNPPISYTFYRQSRPTQISAAEKKDTAEEECRLFANSALQIQKEWTYMAERKFDLDGLDLDTAWHLLQIHWNHHHQAYLTTYRPAVIHSLATDGPYINKLLLNAIYLSSALNSDRDELHEDPTDRQSLGRRFFSRIQQLTLSELDSSSVATAVAFLITGSSLVSVGRQTAGWHYSGLGYRMIIDLGLHVDPHKLRISHPDPSQPARGFTEVDLEMHRRVYWGAYINDKFQALYFGRPPTLTAIGIEPSRTFLDKFEELELWKPYVDPRAKVPPPIYDPQPAYTLSTFQAFTYLADIMAGIVTGLYSPQMQFLSKEEILGVAGDLQKRLDAWMASLPVHLQYDPSQDKAPPAHRFNPPMTFHMLHILLHRPFLPEGHLRHLGASDETEHREICLCSAVQIYELARRYRDAFTLRRATYMISYCLFCAASVIPFGPRQSVDLSQRHMIGWFWIALKELQNGANFGLRKPIIIIRSLIEHAGLDLNSILAQTEPSSLEAAGRIHHDPSFAAANGAMPSQGPDQEQIPQLADADFETLCRDLFAGDIDGLAAPHGIDAEDHSLLYGLFR</sequence>
<dbReference type="GO" id="GO:0006351">
    <property type="term" value="P:DNA-templated transcription"/>
    <property type="evidence" value="ECO:0007669"/>
    <property type="project" value="InterPro"/>
</dbReference>
<dbReference type="AlphaFoldDB" id="A0A1L9PYH7"/>
<dbReference type="SMART" id="SM00906">
    <property type="entry name" value="Fungal_trans"/>
    <property type="match status" value="1"/>
</dbReference>
<dbReference type="InterPro" id="IPR007219">
    <property type="entry name" value="XnlR_reg_dom"/>
</dbReference>
<dbReference type="CDD" id="cd12148">
    <property type="entry name" value="fungal_TF_MHR"/>
    <property type="match status" value="1"/>
</dbReference>
<evidence type="ECO:0000313" key="11">
    <source>
        <dbReference type="Proteomes" id="UP000184073"/>
    </source>
</evidence>
<proteinExistence type="predicted"/>
<comment type="subcellular location">
    <subcellularLocation>
        <location evidence="1">Nucleus</location>
    </subcellularLocation>
</comment>
<evidence type="ECO:0000256" key="3">
    <source>
        <dbReference type="ARBA" id="ARBA00022833"/>
    </source>
</evidence>
<dbReference type="GO" id="GO:0000981">
    <property type="term" value="F:DNA-binding transcription factor activity, RNA polymerase II-specific"/>
    <property type="evidence" value="ECO:0007669"/>
    <property type="project" value="InterPro"/>
</dbReference>
<dbReference type="RefSeq" id="XP_040672248.1">
    <property type="nucleotide sequence ID" value="XM_040808411.1"/>
</dbReference>
<dbReference type="GeneID" id="63723922"/>
<dbReference type="Pfam" id="PF00172">
    <property type="entry name" value="Zn_clus"/>
    <property type="match status" value="1"/>
</dbReference>
<dbReference type="InterPro" id="IPR036864">
    <property type="entry name" value="Zn2-C6_fun-type_DNA-bd_sf"/>
</dbReference>
<dbReference type="GO" id="GO:0008270">
    <property type="term" value="F:zinc ion binding"/>
    <property type="evidence" value="ECO:0007669"/>
    <property type="project" value="InterPro"/>
</dbReference>
<dbReference type="Proteomes" id="UP000184073">
    <property type="component" value="Unassembled WGS sequence"/>
</dbReference>
<dbReference type="CDD" id="cd00067">
    <property type="entry name" value="GAL4"/>
    <property type="match status" value="1"/>
</dbReference>
<dbReference type="STRING" id="1036611.A0A1L9PYH7"/>
<dbReference type="VEuPathDB" id="FungiDB:ASPVEDRAFT_154507"/>